<organism evidence="1 2">
    <name type="scientific">Pirellulimonas nuda</name>
    <dbReference type="NCBI Taxonomy" id="2528009"/>
    <lineage>
        <taxon>Bacteria</taxon>
        <taxon>Pseudomonadati</taxon>
        <taxon>Planctomycetota</taxon>
        <taxon>Planctomycetia</taxon>
        <taxon>Pirellulales</taxon>
        <taxon>Lacipirellulaceae</taxon>
        <taxon>Pirellulimonas</taxon>
    </lineage>
</organism>
<dbReference type="AlphaFoldDB" id="A0A518D7H5"/>
<dbReference type="KEGG" id="pnd:Pla175_07660"/>
<reference evidence="1 2" key="1">
    <citation type="submission" date="2019-02" db="EMBL/GenBank/DDBJ databases">
        <title>Deep-cultivation of Planctomycetes and their phenomic and genomic characterization uncovers novel biology.</title>
        <authorList>
            <person name="Wiegand S."/>
            <person name="Jogler M."/>
            <person name="Boedeker C."/>
            <person name="Pinto D."/>
            <person name="Vollmers J."/>
            <person name="Rivas-Marin E."/>
            <person name="Kohn T."/>
            <person name="Peeters S.H."/>
            <person name="Heuer A."/>
            <person name="Rast P."/>
            <person name="Oberbeckmann S."/>
            <person name="Bunk B."/>
            <person name="Jeske O."/>
            <person name="Meyerdierks A."/>
            <person name="Storesund J.E."/>
            <person name="Kallscheuer N."/>
            <person name="Luecker S."/>
            <person name="Lage O.M."/>
            <person name="Pohl T."/>
            <person name="Merkel B.J."/>
            <person name="Hornburger P."/>
            <person name="Mueller R.-W."/>
            <person name="Bruemmer F."/>
            <person name="Labrenz M."/>
            <person name="Spormann A.M."/>
            <person name="Op den Camp H."/>
            <person name="Overmann J."/>
            <person name="Amann R."/>
            <person name="Jetten M.S.M."/>
            <person name="Mascher T."/>
            <person name="Medema M.H."/>
            <person name="Devos D.P."/>
            <person name="Kaster A.-K."/>
            <person name="Ovreas L."/>
            <person name="Rohde M."/>
            <person name="Galperin M.Y."/>
            <person name="Jogler C."/>
        </authorList>
    </citation>
    <scope>NUCLEOTIDE SEQUENCE [LARGE SCALE GENOMIC DNA]</scope>
    <source>
        <strain evidence="1 2">Pla175</strain>
    </source>
</reference>
<name>A0A518D7H5_9BACT</name>
<sequence>MLLVAGAACATAPVASDDAIGPPPGVTITDDGGVDTPGLPGFRTYTLTAQSTGTRIVAFDFVGDAMLPADFGFFGAMNQVHPLGFDTPFKDQNGFFAAVGALPSQDSQFLFVLSDLAFAIPGLSTDSHSRLEAVLALLQPTSSVPFVQLVLPAGPGAGGVLYSGLVALESGDVLFVTGSVGVPVPEPAALVLAGLAGCGAVGVCCRRSNRGRR</sequence>
<keyword evidence="2" id="KW-1185">Reference proteome</keyword>
<proteinExistence type="predicted"/>
<protein>
    <submittedName>
        <fullName evidence="1">Uncharacterized protein</fullName>
    </submittedName>
</protein>
<accession>A0A518D7H5</accession>
<gene>
    <name evidence="1" type="ORF">Pla175_07660</name>
</gene>
<dbReference type="EMBL" id="CP036291">
    <property type="protein sequence ID" value="QDU87406.1"/>
    <property type="molecule type" value="Genomic_DNA"/>
</dbReference>
<evidence type="ECO:0000313" key="2">
    <source>
        <dbReference type="Proteomes" id="UP000317429"/>
    </source>
</evidence>
<evidence type="ECO:0000313" key="1">
    <source>
        <dbReference type="EMBL" id="QDU87406.1"/>
    </source>
</evidence>
<dbReference type="Proteomes" id="UP000317429">
    <property type="component" value="Chromosome"/>
</dbReference>